<evidence type="ECO:0000256" key="1">
    <source>
        <dbReference type="SAM" id="MobiDB-lite"/>
    </source>
</evidence>
<feature type="compositionally biased region" description="Basic residues" evidence="1">
    <location>
        <begin position="145"/>
        <end position="205"/>
    </location>
</feature>
<evidence type="ECO:0000313" key="2">
    <source>
        <dbReference type="Ensembl" id="ENSXCOP00000004088.1"/>
    </source>
</evidence>
<sequence length="335" mass="37779">RSCVVFYLFIFSSGVIPDESKAMSLLAPANAVAGMMPGGGLLPTPNPLASIGATPFGGLGAPSMDQIAAMGIAGPNMSPHAFSADFLKLMQSIDPKLNPLAAGLNLAPGLKPDSSNKEIEEAMKRVREAQSLISAAIEPGSKKDDKRKHSRSPSRSRRKRSRSRSKHKRSNSRSRQSSHSRSRRRSKSPRRRRTRSRDRSRRSRSRSTMFYLFNRDRRKEEKSKKKSKTPPKSYSSARRSRSISRFICAFICKQNLPCLLSDRTLVFQVTRDYDEEEQGYDSDKAGEEEDDRRSESDSVSSPKDQEDMERDERQTSKRSKLNGDDRHQEDMEMSD</sequence>
<feature type="compositionally biased region" description="Basic and acidic residues" evidence="1">
    <location>
        <begin position="310"/>
        <end position="335"/>
    </location>
</feature>
<reference evidence="2" key="1">
    <citation type="submission" date="2025-08" db="UniProtKB">
        <authorList>
            <consortium name="Ensembl"/>
        </authorList>
    </citation>
    <scope>IDENTIFICATION</scope>
</reference>
<feature type="region of interest" description="Disordered" evidence="1">
    <location>
        <begin position="275"/>
        <end position="335"/>
    </location>
</feature>
<dbReference type="GeneTree" id="ENSGT00730000110872"/>
<dbReference type="STRING" id="32473.ENSXCOP00000004088"/>
<reference evidence="2" key="2">
    <citation type="submission" date="2025-09" db="UniProtKB">
        <authorList>
            <consortium name="Ensembl"/>
        </authorList>
    </citation>
    <scope>IDENTIFICATION</scope>
</reference>
<feature type="compositionally biased region" description="Basic and acidic residues" evidence="1">
    <location>
        <begin position="281"/>
        <end position="296"/>
    </location>
</feature>
<gene>
    <name evidence="2" type="primary">SRSF11</name>
</gene>
<protein>
    <submittedName>
        <fullName evidence="2">Serine and arginine rich splicing factor 11</fullName>
    </submittedName>
</protein>
<proteinExistence type="predicted"/>
<accession>A0A3B5KVD7</accession>
<keyword evidence="3" id="KW-1185">Reference proteome</keyword>
<feature type="compositionally biased region" description="Basic and acidic residues" evidence="1">
    <location>
        <begin position="214"/>
        <end position="223"/>
    </location>
</feature>
<evidence type="ECO:0000313" key="3">
    <source>
        <dbReference type="Proteomes" id="UP000261380"/>
    </source>
</evidence>
<organism evidence="2 3">
    <name type="scientific">Xiphophorus couchianus</name>
    <name type="common">Monterrey platyfish</name>
    <dbReference type="NCBI Taxonomy" id="32473"/>
    <lineage>
        <taxon>Eukaryota</taxon>
        <taxon>Metazoa</taxon>
        <taxon>Chordata</taxon>
        <taxon>Craniata</taxon>
        <taxon>Vertebrata</taxon>
        <taxon>Euteleostomi</taxon>
        <taxon>Actinopterygii</taxon>
        <taxon>Neopterygii</taxon>
        <taxon>Teleostei</taxon>
        <taxon>Neoteleostei</taxon>
        <taxon>Acanthomorphata</taxon>
        <taxon>Ovalentaria</taxon>
        <taxon>Atherinomorphae</taxon>
        <taxon>Cyprinodontiformes</taxon>
        <taxon>Poeciliidae</taxon>
        <taxon>Poeciliinae</taxon>
        <taxon>Xiphophorus</taxon>
    </lineage>
</organism>
<dbReference type="Ensembl" id="ENSXCOT00000004132.1">
    <property type="protein sequence ID" value="ENSXCOP00000004088.1"/>
    <property type="gene ID" value="ENSXCOG00000003208.1"/>
</dbReference>
<feature type="region of interest" description="Disordered" evidence="1">
    <location>
        <begin position="134"/>
        <end position="240"/>
    </location>
</feature>
<dbReference type="Proteomes" id="UP000261380">
    <property type="component" value="Unplaced"/>
</dbReference>
<dbReference type="AlphaFoldDB" id="A0A3B5KVD7"/>
<name>A0A3B5KVD7_9TELE</name>